<dbReference type="AlphaFoldDB" id="A0A0K9YZJ5"/>
<accession>A0A0K9YZJ5</accession>
<comment type="caution">
    <text evidence="2">The sequence shown here is derived from an EMBL/GenBank/DDBJ whole genome shotgun (WGS) entry which is preliminary data.</text>
</comment>
<dbReference type="InterPro" id="IPR018728">
    <property type="entry name" value="DUF2268"/>
</dbReference>
<gene>
    <name evidence="2" type="ORF">ADS79_06785</name>
</gene>
<reference evidence="3" key="1">
    <citation type="submission" date="2015-07" db="EMBL/GenBank/DDBJ databases">
        <title>Genome sequencing project for genomic taxonomy and phylogenomics of Bacillus-like bacteria.</title>
        <authorList>
            <person name="Liu B."/>
            <person name="Wang J."/>
            <person name="Zhu Y."/>
            <person name="Liu G."/>
            <person name="Chen Q."/>
            <person name="Chen Z."/>
            <person name="Lan J."/>
            <person name="Che J."/>
            <person name="Ge C."/>
            <person name="Shi H."/>
            <person name="Pan Z."/>
            <person name="Liu X."/>
        </authorList>
    </citation>
    <scope>NUCLEOTIDE SEQUENCE [LARGE SCALE GENOMIC DNA]</scope>
    <source>
        <strain evidence="3">DSM 9887</strain>
    </source>
</reference>
<proteinExistence type="predicted"/>
<dbReference type="EMBL" id="LGIQ01000005">
    <property type="protein sequence ID" value="KNB73640.1"/>
    <property type="molecule type" value="Genomic_DNA"/>
</dbReference>
<sequence length="161" mass="17968">MAAVIFAAACMSMSERDATKDSLFPAENFTIEANGESQEFHIIQLHTAMKDYMTKANASHETNLRKLYEETIFQPVAQACFGQGEYMGIIQGIRENPPTQNVSSTNYPLMQKIMFGGDELPRGFGYSEGYRIAQAFLDAHPALDVEQWSAASPAEIYQLQK</sequence>
<feature type="domain" description="DUF2268" evidence="1">
    <location>
        <begin position="105"/>
        <end position="157"/>
    </location>
</feature>
<evidence type="ECO:0000313" key="2">
    <source>
        <dbReference type="EMBL" id="KNB73640.1"/>
    </source>
</evidence>
<dbReference type="Pfam" id="PF10026">
    <property type="entry name" value="DUF2268"/>
    <property type="match status" value="1"/>
</dbReference>
<evidence type="ECO:0000313" key="3">
    <source>
        <dbReference type="Proteomes" id="UP000036834"/>
    </source>
</evidence>
<dbReference type="Proteomes" id="UP000036834">
    <property type="component" value="Unassembled WGS sequence"/>
</dbReference>
<dbReference type="STRING" id="54915.ADS79_06785"/>
<dbReference type="PATRIC" id="fig|54915.3.peg.6784"/>
<name>A0A0K9YZJ5_9BACL</name>
<evidence type="ECO:0000259" key="1">
    <source>
        <dbReference type="Pfam" id="PF10026"/>
    </source>
</evidence>
<organism evidence="2 3">
    <name type="scientific">Brevibacillus reuszeri</name>
    <dbReference type="NCBI Taxonomy" id="54915"/>
    <lineage>
        <taxon>Bacteria</taxon>
        <taxon>Bacillati</taxon>
        <taxon>Bacillota</taxon>
        <taxon>Bacilli</taxon>
        <taxon>Bacillales</taxon>
        <taxon>Paenibacillaceae</taxon>
        <taxon>Brevibacillus</taxon>
    </lineage>
</organism>
<protein>
    <recommendedName>
        <fullName evidence="1">DUF2268 domain-containing protein</fullName>
    </recommendedName>
</protein>